<dbReference type="InterPro" id="IPR015421">
    <property type="entry name" value="PyrdxlP-dep_Trfase_major"/>
</dbReference>
<dbReference type="PANTHER" id="PTHR48097:SF5">
    <property type="entry name" value="LOW SPECIFICITY L-THREONINE ALDOLASE"/>
    <property type="match status" value="1"/>
</dbReference>
<reference evidence="5 6" key="1">
    <citation type="journal article" date="2011" name="J. Bacteriol.">
        <title>Complete genome sequence and updated annotation of Desulfovibrio alaskensis G20.</title>
        <authorList>
            <person name="Hauser L.J."/>
            <person name="Land M.L."/>
            <person name="Brown S.D."/>
            <person name="Larimer F."/>
            <person name="Keller K.L."/>
            <person name="Rapp-Giles B.J."/>
            <person name="Price M.N."/>
            <person name="Lin M."/>
            <person name="Bruce D.C."/>
            <person name="Detter J.C."/>
            <person name="Tapia R."/>
            <person name="Han C.S."/>
            <person name="Goodwin L.A."/>
            <person name="Cheng J.F."/>
            <person name="Pitluck S."/>
            <person name="Copeland A."/>
            <person name="Lucas S."/>
            <person name="Nolan M."/>
            <person name="Lapidus A.L."/>
            <person name="Palumbo A.V."/>
            <person name="Wall J.D."/>
        </authorList>
    </citation>
    <scope>NUCLEOTIDE SEQUENCE [LARGE SCALE GENOMIC DNA]</scope>
    <source>
        <strain evidence="6">ATCC BAA 1058 / DSM 17464 / G20</strain>
    </source>
</reference>
<dbReference type="RefSeq" id="WP_011367605.1">
    <property type="nucleotide sequence ID" value="NC_007519.1"/>
</dbReference>
<organism evidence="5 6">
    <name type="scientific">Oleidesulfovibrio alaskensis (strain ATCC BAA-1058 / DSM 17464 / G20)</name>
    <name type="common">Desulfovibrio alaskensis</name>
    <dbReference type="NCBI Taxonomy" id="207559"/>
    <lineage>
        <taxon>Bacteria</taxon>
        <taxon>Pseudomonadati</taxon>
        <taxon>Thermodesulfobacteriota</taxon>
        <taxon>Desulfovibrionia</taxon>
        <taxon>Desulfovibrionales</taxon>
        <taxon>Desulfovibrionaceae</taxon>
        <taxon>Oleidesulfovibrio</taxon>
    </lineage>
</organism>
<dbReference type="Gene3D" id="3.90.1150.10">
    <property type="entry name" value="Aspartate Aminotransferase, domain 1"/>
    <property type="match status" value="1"/>
</dbReference>
<sequence>MKSFASDNTAGAHPRILNALARANEGHAAPYGNDPFTAQAQECFRRIFGEETHVFPVFAGTAANVLALRGALKPWQAVVCSDVAHINVDETGAPEAMGGMKLVALPSKNGKLTAACLEPAFEQIGVVHHAQPGVVSITQVTEYGTVYTPDEVRAIADAVHGRGLLLHMDGARIANAAAALGLTLRELTRDAGVDVLTFGGTKNGLFFGDAVVVFDERLAEGYAYLRKQTGQLCSKMRFISAQFVELLKDGLWLENARHANAMASVLAQGLSGIDAVSITRPVQANAVFACLPARGVAALQREYLFNVWDAATGEVRLMTSFATTEDEVAEFVQAVRAAC</sequence>
<dbReference type="InterPro" id="IPR015424">
    <property type="entry name" value="PyrdxlP-dep_Trfase"/>
</dbReference>
<dbReference type="KEGG" id="dde:Dde_1657"/>
<accession>Q311E2</accession>
<dbReference type="AlphaFoldDB" id="Q311E2"/>
<feature type="domain" description="Aromatic amino acid beta-eliminating lyase/threonine aldolase" evidence="4">
    <location>
        <begin position="4"/>
        <end position="289"/>
    </location>
</feature>
<dbReference type="GO" id="GO:0004793">
    <property type="term" value="F:threonine aldolase activity"/>
    <property type="evidence" value="ECO:0007669"/>
    <property type="project" value="UniProtKB-EC"/>
</dbReference>
<dbReference type="Gene3D" id="3.40.640.10">
    <property type="entry name" value="Type I PLP-dependent aspartate aminotransferase-like (Major domain)"/>
    <property type="match status" value="1"/>
</dbReference>
<comment type="similarity">
    <text evidence="2">Belongs to the threonine aldolase family.</text>
</comment>
<dbReference type="InterPro" id="IPR001597">
    <property type="entry name" value="ArAA_b-elim_lyase/Thr_aldolase"/>
</dbReference>
<keyword evidence="5" id="KW-0456">Lyase</keyword>
<evidence type="ECO:0000256" key="2">
    <source>
        <dbReference type="ARBA" id="ARBA00006966"/>
    </source>
</evidence>
<dbReference type="SUPFAM" id="SSF53383">
    <property type="entry name" value="PLP-dependent transferases"/>
    <property type="match status" value="1"/>
</dbReference>
<dbReference type="HOGENOM" id="CLU_049619_0_0_7"/>
<dbReference type="Pfam" id="PF01212">
    <property type="entry name" value="Beta_elim_lyase"/>
    <property type="match status" value="1"/>
</dbReference>
<name>Q311E2_OLEA2</name>
<dbReference type="InterPro" id="IPR015422">
    <property type="entry name" value="PyrdxlP-dep_Trfase_small"/>
</dbReference>
<dbReference type="EMBL" id="CP000112">
    <property type="protein sequence ID" value="ABB38454.1"/>
    <property type="molecule type" value="Genomic_DNA"/>
</dbReference>
<dbReference type="Proteomes" id="UP000002710">
    <property type="component" value="Chromosome"/>
</dbReference>
<dbReference type="EC" id="4.1.2.5" evidence="5"/>
<gene>
    <name evidence="5" type="ordered locus">Dde_1657</name>
</gene>
<protein>
    <submittedName>
        <fullName evidence="5">Threonine aldolase</fullName>
        <ecNumber evidence="5">4.1.2.5</ecNumber>
    </submittedName>
</protein>
<evidence type="ECO:0000259" key="4">
    <source>
        <dbReference type="Pfam" id="PF01212"/>
    </source>
</evidence>
<keyword evidence="3" id="KW-0663">Pyridoxal phosphate</keyword>
<dbReference type="eggNOG" id="COG2008">
    <property type="taxonomic scope" value="Bacteria"/>
</dbReference>
<dbReference type="PANTHER" id="PTHR48097">
    <property type="entry name" value="L-THREONINE ALDOLASE-RELATED"/>
    <property type="match status" value="1"/>
</dbReference>
<dbReference type="GO" id="GO:0006520">
    <property type="term" value="P:amino acid metabolic process"/>
    <property type="evidence" value="ECO:0007669"/>
    <property type="project" value="InterPro"/>
</dbReference>
<evidence type="ECO:0000256" key="3">
    <source>
        <dbReference type="ARBA" id="ARBA00022898"/>
    </source>
</evidence>
<evidence type="ECO:0000313" key="6">
    <source>
        <dbReference type="Proteomes" id="UP000002710"/>
    </source>
</evidence>
<evidence type="ECO:0000313" key="5">
    <source>
        <dbReference type="EMBL" id="ABB38454.1"/>
    </source>
</evidence>
<proteinExistence type="inferred from homology"/>
<keyword evidence="6" id="KW-1185">Reference proteome</keyword>
<evidence type="ECO:0000256" key="1">
    <source>
        <dbReference type="ARBA" id="ARBA00001933"/>
    </source>
</evidence>
<dbReference type="STRING" id="207559.Dde_1657"/>
<comment type="cofactor">
    <cofactor evidence="1">
        <name>pyridoxal 5'-phosphate</name>
        <dbReference type="ChEBI" id="CHEBI:597326"/>
    </cofactor>
</comment>